<sequence length="248" mass="26682">MTEMTENHRKILEDMIATQERMRTELMVAIRGQGAPRDPLPQMQPHIGGADLDPILEASQEEGDAVQSVMGAEIDPVIPIPEGKDPKRGAASVAGEGGVGHRREAAASPARVVTVPSLPPSNLGQHTIGNRVDDDHKDGLCEALKFLFKNCTDNKSEFKWQCIVTGLGFGIGNGIACWSVLVFYGSRSKHYNARWFSLGFYLLDSLSSFGDNRVQILVPAGVMKIVKDQALTTALKAIAGSAGATLFP</sequence>
<comment type="caution">
    <text evidence="3">The sequence shown here is derived from an EMBL/GenBank/DDBJ whole genome shotgun (WGS) entry which is preliminary data.</text>
</comment>
<accession>A0AAP0HK58</accession>
<keyword evidence="2" id="KW-0472">Membrane</keyword>
<dbReference type="Proteomes" id="UP001417504">
    <property type="component" value="Unassembled WGS sequence"/>
</dbReference>
<feature type="region of interest" description="Disordered" evidence="1">
    <location>
        <begin position="77"/>
        <end position="111"/>
    </location>
</feature>
<evidence type="ECO:0000313" key="4">
    <source>
        <dbReference type="Proteomes" id="UP001417504"/>
    </source>
</evidence>
<gene>
    <name evidence="3" type="ORF">Sjap_026121</name>
</gene>
<feature type="transmembrane region" description="Helical" evidence="2">
    <location>
        <begin position="163"/>
        <end position="184"/>
    </location>
</feature>
<dbReference type="EMBL" id="JBBNAE010000011">
    <property type="protein sequence ID" value="KAK9085710.1"/>
    <property type="molecule type" value="Genomic_DNA"/>
</dbReference>
<evidence type="ECO:0000256" key="2">
    <source>
        <dbReference type="SAM" id="Phobius"/>
    </source>
</evidence>
<proteinExistence type="predicted"/>
<evidence type="ECO:0000256" key="1">
    <source>
        <dbReference type="SAM" id="MobiDB-lite"/>
    </source>
</evidence>
<reference evidence="3 4" key="1">
    <citation type="submission" date="2024-01" db="EMBL/GenBank/DDBJ databases">
        <title>Genome assemblies of Stephania.</title>
        <authorList>
            <person name="Yang L."/>
        </authorList>
    </citation>
    <scope>NUCLEOTIDE SEQUENCE [LARGE SCALE GENOMIC DNA]</scope>
    <source>
        <strain evidence="3">QJT</strain>
        <tissue evidence="3">Leaf</tissue>
    </source>
</reference>
<keyword evidence="4" id="KW-1185">Reference proteome</keyword>
<keyword evidence="2" id="KW-0812">Transmembrane</keyword>
<name>A0AAP0HK58_9MAGN</name>
<dbReference type="AlphaFoldDB" id="A0AAP0HK58"/>
<evidence type="ECO:0000313" key="3">
    <source>
        <dbReference type="EMBL" id="KAK9085710.1"/>
    </source>
</evidence>
<keyword evidence="2" id="KW-1133">Transmembrane helix</keyword>
<organism evidence="3 4">
    <name type="scientific">Stephania japonica</name>
    <dbReference type="NCBI Taxonomy" id="461633"/>
    <lineage>
        <taxon>Eukaryota</taxon>
        <taxon>Viridiplantae</taxon>
        <taxon>Streptophyta</taxon>
        <taxon>Embryophyta</taxon>
        <taxon>Tracheophyta</taxon>
        <taxon>Spermatophyta</taxon>
        <taxon>Magnoliopsida</taxon>
        <taxon>Ranunculales</taxon>
        <taxon>Menispermaceae</taxon>
        <taxon>Menispermoideae</taxon>
        <taxon>Cissampelideae</taxon>
        <taxon>Stephania</taxon>
    </lineage>
</organism>
<protein>
    <submittedName>
        <fullName evidence="3">Uncharacterized protein</fullName>
    </submittedName>
</protein>